<dbReference type="FunFam" id="3.30.30.30:FF:000053">
    <property type="entry name" value="Uncharacterized protein"/>
    <property type="match status" value="1"/>
</dbReference>
<dbReference type="Pfam" id="PF00012">
    <property type="entry name" value="HSP70"/>
    <property type="match status" value="1"/>
</dbReference>
<evidence type="ECO:0008006" key="7">
    <source>
        <dbReference type="Google" id="ProtNLM"/>
    </source>
</evidence>
<dbReference type="CDD" id="cd24028">
    <property type="entry name" value="ASKHA_NBD_HSP70_HSPA1-like"/>
    <property type="match status" value="1"/>
</dbReference>
<dbReference type="GO" id="GO:0140662">
    <property type="term" value="F:ATP-dependent protein folding chaperone"/>
    <property type="evidence" value="ECO:0007669"/>
    <property type="project" value="InterPro"/>
</dbReference>
<dbReference type="AlphaFoldDB" id="A0A8S1YCR3"/>
<keyword evidence="2 4" id="KW-0547">Nucleotide-binding</keyword>
<accession>A0A8S1YCR3</accession>
<comment type="caution">
    <text evidence="5">The sequence shown here is derived from an EMBL/GenBank/DDBJ whole genome shotgun (WGS) entry which is preliminary data.</text>
</comment>
<dbReference type="PANTHER" id="PTHR19375">
    <property type="entry name" value="HEAT SHOCK PROTEIN 70KDA"/>
    <property type="match status" value="1"/>
</dbReference>
<protein>
    <recommendedName>
        <fullName evidence="7">Heat shock protein 70</fullName>
    </recommendedName>
</protein>
<evidence type="ECO:0000313" key="5">
    <source>
        <dbReference type="EMBL" id="CAD8210988.1"/>
    </source>
</evidence>
<organism evidence="5 6">
    <name type="scientific">Paramecium octaurelia</name>
    <dbReference type="NCBI Taxonomy" id="43137"/>
    <lineage>
        <taxon>Eukaryota</taxon>
        <taxon>Sar</taxon>
        <taxon>Alveolata</taxon>
        <taxon>Ciliophora</taxon>
        <taxon>Intramacronucleata</taxon>
        <taxon>Oligohymenophorea</taxon>
        <taxon>Peniculida</taxon>
        <taxon>Parameciidae</taxon>
        <taxon>Paramecium</taxon>
    </lineage>
</organism>
<comment type="similarity">
    <text evidence="1 4">Belongs to the heat shock protein 70 family.</text>
</comment>
<dbReference type="Proteomes" id="UP000683925">
    <property type="component" value="Unassembled WGS sequence"/>
</dbReference>
<evidence type="ECO:0000256" key="4">
    <source>
        <dbReference type="RuleBase" id="RU003322"/>
    </source>
</evidence>
<proteinExistence type="inferred from homology"/>
<name>A0A8S1YCR3_PAROT</name>
<evidence type="ECO:0000256" key="1">
    <source>
        <dbReference type="ARBA" id="ARBA00007381"/>
    </source>
</evidence>
<dbReference type="GO" id="GO:0005524">
    <property type="term" value="F:ATP binding"/>
    <property type="evidence" value="ECO:0007669"/>
    <property type="project" value="UniProtKB-KW"/>
</dbReference>
<dbReference type="FunFam" id="3.90.640.10:FF:000010">
    <property type="entry name" value="heat shock 70 kDa protein 14"/>
    <property type="match status" value="1"/>
</dbReference>
<reference evidence="5" key="1">
    <citation type="submission" date="2021-01" db="EMBL/GenBank/DDBJ databases">
        <authorList>
            <consortium name="Genoscope - CEA"/>
            <person name="William W."/>
        </authorList>
    </citation>
    <scope>NUCLEOTIDE SEQUENCE</scope>
</reference>
<dbReference type="OrthoDB" id="307898at2759"/>
<keyword evidence="3 4" id="KW-0067">ATP-binding</keyword>
<dbReference type="InterPro" id="IPR013126">
    <property type="entry name" value="Hsp_70_fam"/>
</dbReference>
<evidence type="ECO:0000313" key="6">
    <source>
        <dbReference type="Proteomes" id="UP000683925"/>
    </source>
</evidence>
<evidence type="ECO:0000256" key="2">
    <source>
        <dbReference type="ARBA" id="ARBA00022741"/>
    </source>
</evidence>
<gene>
    <name evidence="5" type="ORF">POCTA_138.1.T1520135</name>
</gene>
<dbReference type="EMBL" id="CAJJDP010000154">
    <property type="protein sequence ID" value="CAD8210988.1"/>
    <property type="molecule type" value="Genomic_DNA"/>
</dbReference>
<dbReference type="OMA" id="CCIFDVT"/>
<sequence>MASIGIDFGTTNSSVAVWVNDTIEIIQNELDNWQTPSYVAFTDQGILLGESALNQIHRNPLNTVFDIKRLMGRRFSEQDVQIAMLDFPFKLEAGINDKLLIVVHYQGKIQKFLPEEICSMILENLKKTADVHLGKPVSSAVISVPAYFNDLQRQAIREAGTRIGLNILRIINESTASAIAYNLDRSIHQEQHVLVFDLGSKKLDLNLLFIEDGIFEMKENLTNNKLGGIEFDNKLIEYCCTQLLNKKGIDIRNNLKSLQRLRIQCEKAKKVLSSADQATIEIDNFHNNEDFIITITKPNFEMLCMNLFKQCIQSIDRILMNQNLLKNQINEVILVGGSAKIPKIQELLKDYFNGKQLYQSINPEEVVAHGAATQAAILTGQLHQQIQLCCIFDVTILNLGIETSGGLMTTLIARNTTIPTKKTQIFTTKNDYQTEVQIKIYFGYRYLTKDCLFLEQFNLTGISPALKGVPEILITSEIDQNDTLTLTAQDLTSKNSNSIIIANFINGLTSDYIEKHILDAEKLEEEDKMIKSRIEDKNNLESTIYLNRNIIHNEKFNLKFSNCEKSQYQLIVNETIQWIHKNPNVDVKEYQIKLQKLEEVQQQLNQQFCLDDNDSQQAKAWFERSVKFSLGRDQDYLNELQC</sequence>
<evidence type="ECO:0000256" key="3">
    <source>
        <dbReference type="ARBA" id="ARBA00022840"/>
    </source>
</evidence>
<keyword evidence="6" id="KW-1185">Reference proteome</keyword>